<keyword evidence="1" id="KW-0732">Signal</keyword>
<evidence type="ECO:0000313" key="3">
    <source>
        <dbReference type="Proteomes" id="UP000000383"/>
    </source>
</evidence>
<dbReference type="KEGG" id="meh:M301_0149"/>
<evidence type="ECO:0000256" key="1">
    <source>
        <dbReference type="SAM" id="SignalP"/>
    </source>
</evidence>
<evidence type="ECO:0000313" key="2">
    <source>
        <dbReference type="EMBL" id="ADI28537.1"/>
    </source>
</evidence>
<proteinExistence type="predicted"/>
<dbReference type="Proteomes" id="UP000000383">
    <property type="component" value="Chromosome"/>
</dbReference>
<reference evidence="2 3" key="2">
    <citation type="journal article" date="2011" name="J. Bacteriol.">
        <title>Genomes of three methylotrophs from a single niche uncover genetic and metabolic divergence of Methylophilaceae.</title>
        <authorList>
            <person name="Lapidus A."/>
            <person name="Clum A."/>
            <person name="Labutti K."/>
            <person name="Kaluzhnaya M.G."/>
            <person name="Lim S."/>
            <person name="Beck D.A."/>
            <person name="Glavina Del Rio T."/>
            <person name="Nolan M."/>
            <person name="Mavromatis K."/>
            <person name="Huntemann M."/>
            <person name="Lucas S."/>
            <person name="Lidstrom M.E."/>
            <person name="Ivanova N."/>
            <person name="Chistoserdova L."/>
        </authorList>
    </citation>
    <scope>NUCLEOTIDE SEQUENCE [LARGE SCALE GENOMIC DNA]</scope>
    <source>
        <strain evidence="2 3">301</strain>
    </source>
</reference>
<accession>D7DKS6</accession>
<name>D7DKS6_METV0</name>
<reference evidence="3" key="1">
    <citation type="submission" date="2010-05" db="EMBL/GenBank/DDBJ databases">
        <title>Complete sequence of Methylotenera sp. 301.</title>
        <authorList>
            <person name="Lucas S."/>
            <person name="Copeland A."/>
            <person name="Lapidus A."/>
            <person name="Cheng J.-F."/>
            <person name="Bruce D."/>
            <person name="Goodwin L."/>
            <person name="Pitluck S."/>
            <person name="Clum A."/>
            <person name="Land M."/>
            <person name="Hauser L."/>
            <person name="Kyrpides N."/>
            <person name="Ivanova N."/>
            <person name="Chistoservova L."/>
            <person name="Kalyuzhnaya M."/>
            <person name="Woyke T."/>
        </authorList>
    </citation>
    <scope>NUCLEOTIDE SEQUENCE [LARGE SCALE GENOMIC DNA]</scope>
    <source>
        <strain evidence="3">301</strain>
    </source>
</reference>
<organism evidence="2 3">
    <name type="scientific">Methylotenera versatilis (strain 301)</name>
    <dbReference type="NCBI Taxonomy" id="666681"/>
    <lineage>
        <taxon>Bacteria</taxon>
        <taxon>Pseudomonadati</taxon>
        <taxon>Pseudomonadota</taxon>
        <taxon>Betaproteobacteria</taxon>
        <taxon>Nitrosomonadales</taxon>
        <taxon>Methylophilaceae</taxon>
        <taxon>Methylotenera</taxon>
    </lineage>
</organism>
<dbReference type="OrthoDB" id="9181795at2"/>
<dbReference type="AlphaFoldDB" id="D7DKS6"/>
<dbReference type="STRING" id="666681.M301_0149"/>
<gene>
    <name evidence="2" type="ordered locus">M301_0149</name>
</gene>
<dbReference type="eggNOG" id="ENOG5030XPK">
    <property type="taxonomic scope" value="Bacteria"/>
</dbReference>
<feature type="chain" id="PRO_5003094533" evidence="1">
    <location>
        <begin position="30"/>
        <end position="201"/>
    </location>
</feature>
<dbReference type="HOGENOM" id="CLU_117595_0_0_4"/>
<keyword evidence="3" id="KW-1185">Reference proteome</keyword>
<sequence length="201" mass="21966" precursor="true">MRIHQLSYKIFTSLLIGLCITLLSLQSHAEATIENGQQLGRLFSKPNERSNLNVIRQNQKLKITPAADAQQSAVITEAVPIELPDPITLQGYVKRNDGGANTLWINGQAVQENSSVDHVKIGKLNQRGFSNKGASTEGVDVKIPANGKQIRLKAGQMYEPESNKVYEMQVVEKAKRLNLERSGVIDGGDASNKSISDSNAE</sequence>
<protein>
    <submittedName>
        <fullName evidence="2">Uncharacterized protein</fullName>
    </submittedName>
</protein>
<feature type="signal peptide" evidence="1">
    <location>
        <begin position="1"/>
        <end position="29"/>
    </location>
</feature>
<dbReference type="EMBL" id="CP002056">
    <property type="protein sequence ID" value="ADI28537.1"/>
    <property type="molecule type" value="Genomic_DNA"/>
</dbReference>